<feature type="signal peptide" evidence="1">
    <location>
        <begin position="1"/>
        <end position="21"/>
    </location>
</feature>
<keyword evidence="2" id="KW-1185">Reference proteome</keyword>
<dbReference type="RefSeq" id="XP_022252716.1">
    <property type="nucleotide sequence ID" value="XM_022397008.1"/>
</dbReference>
<proteinExistence type="predicted"/>
<accession>A0ABM1TA10</accession>
<name>A0ABM1TA10_LIMPO</name>
<feature type="chain" id="PRO_5046096789" evidence="1">
    <location>
        <begin position="22"/>
        <end position="164"/>
    </location>
</feature>
<evidence type="ECO:0000313" key="3">
    <source>
        <dbReference type="RefSeq" id="XP_022252716.1"/>
    </source>
</evidence>
<evidence type="ECO:0000256" key="1">
    <source>
        <dbReference type="SAM" id="SignalP"/>
    </source>
</evidence>
<reference evidence="3" key="1">
    <citation type="submission" date="2025-08" db="UniProtKB">
        <authorList>
            <consortium name="RefSeq"/>
        </authorList>
    </citation>
    <scope>IDENTIFICATION</scope>
    <source>
        <tissue evidence="3">Muscle</tissue>
    </source>
</reference>
<organism evidence="2 3">
    <name type="scientific">Limulus polyphemus</name>
    <name type="common">Atlantic horseshoe crab</name>
    <dbReference type="NCBI Taxonomy" id="6850"/>
    <lineage>
        <taxon>Eukaryota</taxon>
        <taxon>Metazoa</taxon>
        <taxon>Ecdysozoa</taxon>
        <taxon>Arthropoda</taxon>
        <taxon>Chelicerata</taxon>
        <taxon>Merostomata</taxon>
        <taxon>Xiphosura</taxon>
        <taxon>Limulidae</taxon>
        <taxon>Limulus</taxon>
    </lineage>
</organism>
<dbReference type="GeneID" id="111088085"/>
<gene>
    <name evidence="3" type="primary">LOC111088085</name>
</gene>
<keyword evidence="1" id="KW-0732">Signal</keyword>
<protein>
    <submittedName>
        <fullName evidence="3">Uncharacterized protein LOC111088085</fullName>
    </submittedName>
</protein>
<sequence>MNSMEVIFLLFLLGPLFSVNGSVYDDYDSRLKKLYNYPMVTGLTPELIGENPNRIYIRPKDAFHPQYFAIKRMEDKSLDESSPPGFLGARGRRGYQLPLDRKNIPTEFAVSRWRRNDDVFFNLERGNAPAENAAYGYTFLHSNGHKKSSPVSPDYLERFLGVRG</sequence>
<dbReference type="Proteomes" id="UP000694941">
    <property type="component" value="Unplaced"/>
</dbReference>
<evidence type="ECO:0000313" key="2">
    <source>
        <dbReference type="Proteomes" id="UP000694941"/>
    </source>
</evidence>